<keyword evidence="1" id="KW-0472">Membrane</keyword>
<keyword evidence="3" id="KW-1185">Reference proteome</keyword>
<comment type="caution">
    <text evidence="2">The sequence shown here is derived from an EMBL/GenBank/DDBJ whole genome shotgun (WGS) entry which is preliminary data.</text>
</comment>
<evidence type="ECO:0000256" key="1">
    <source>
        <dbReference type="SAM" id="Phobius"/>
    </source>
</evidence>
<dbReference type="RefSeq" id="WP_109706776.1">
    <property type="nucleotide sequence ID" value="NZ_QGDB01000004.1"/>
</dbReference>
<reference evidence="2 3" key="1">
    <citation type="submission" date="2018-05" db="EMBL/GenBank/DDBJ databases">
        <title>Comparative genomic sequence analysis between strain HN4 and CCM 8460T (Falsochrobactrum ovis) will provide more evidence to prove that HN4 is a new species of Falsochrobactrum.</title>
        <authorList>
            <person name="Lyu W."/>
            <person name="Sun L."/>
            <person name="Yao L."/>
        </authorList>
    </citation>
    <scope>NUCLEOTIDE SEQUENCE [LARGE SCALE GENOMIC DNA]</scope>
    <source>
        <strain evidence="2 3">HN4</strain>
    </source>
</reference>
<evidence type="ECO:0000313" key="2">
    <source>
        <dbReference type="EMBL" id="PWL17389.1"/>
    </source>
</evidence>
<dbReference type="OrthoDB" id="7273400at2"/>
<dbReference type="EMBL" id="QGDB01000004">
    <property type="protein sequence ID" value="PWL17389.1"/>
    <property type="molecule type" value="Genomic_DNA"/>
</dbReference>
<sequence length="77" mass="8192">MTLIHNEKTKLLANALDRASTACFTVGIATPIAGYLYNVGNLGASLSSLRLAFGLVGWLLAAIALHLLSRRVLKGLR</sequence>
<keyword evidence="1" id="KW-0812">Transmembrane</keyword>
<protein>
    <recommendedName>
        <fullName evidence="4">MFS transporter</fullName>
    </recommendedName>
</protein>
<feature type="transmembrane region" description="Helical" evidence="1">
    <location>
        <begin position="49"/>
        <end position="68"/>
    </location>
</feature>
<dbReference type="Proteomes" id="UP000245865">
    <property type="component" value="Unassembled WGS sequence"/>
</dbReference>
<name>A0A316J9E7_9HYPH</name>
<evidence type="ECO:0008006" key="4">
    <source>
        <dbReference type="Google" id="ProtNLM"/>
    </source>
</evidence>
<accession>A0A316J9E7</accession>
<organism evidence="2 3">
    <name type="scientific">Falsochrobactrum shanghaiense</name>
    <dbReference type="NCBI Taxonomy" id="2201899"/>
    <lineage>
        <taxon>Bacteria</taxon>
        <taxon>Pseudomonadati</taxon>
        <taxon>Pseudomonadota</taxon>
        <taxon>Alphaproteobacteria</taxon>
        <taxon>Hyphomicrobiales</taxon>
        <taxon>Brucellaceae</taxon>
        <taxon>Falsochrobactrum</taxon>
    </lineage>
</organism>
<evidence type="ECO:0000313" key="3">
    <source>
        <dbReference type="Proteomes" id="UP000245865"/>
    </source>
</evidence>
<proteinExistence type="predicted"/>
<feature type="transmembrane region" description="Helical" evidence="1">
    <location>
        <begin position="21"/>
        <end position="37"/>
    </location>
</feature>
<gene>
    <name evidence="2" type="ORF">DKP76_11465</name>
</gene>
<keyword evidence="1" id="KW-1133">Transmembrane helix</keyword>
<dbReference type="AlphaFoldDB" id="A0A316J9E7"/>